<name>A0A6J4V4Y4_9BACT</name>
<sequence length="46" mass="5089">MAAGGVCRLVSRRLDIVNGKTRSEPLRVFPLRRTRPAVPKLLGCVE</sequence>
<reference evidence="1" key="1">
    <citation type="submission" date="2020-02" db="EMBL/GenBank/DDBJ databases">
        <authorList>
            <person name="Meier V. D."/>
        </authorList>
    </citation>
    <scope>NUCLEOTIDE SEQUENCE</scope>
    <source>
        <strain evidence="1">AVDCRST_MAG33</strain>
    </source>
</reference>
<dbReference type="EMBL" id="CADCWK010000239">
    <property type="protein sequence ID" value="CAA9567015.1"/>
    <property type="molecule type" value="Genomic_DNA"/>
</dbReference>
<dbReference type="AlphaFoldDB" id="A0A6J4V4Y4"/>
<proteinExistence type="predicted"/>
<organism evidence="1">
    <name type="scientific">uncultured Thermomicrobiales bacterium</name>
    <dbReference type="NCBI Taxonomy" id="1645740"/>
    <lineage>
        <taxon>Bacteria</taxon>
        <taxon>Pseudomonadati</taxon>
        <taxon>Thermomicrobiota</taxon>
        <taxon>Thermomicrobia</taxon>
        <taxon>Thermomicrobiales</taxon>
        <taxon>environmental samples</taxon>
    </lineage>
</organism>
<gene>
    <name evidence="1" type="ORF">AVDCRST_MAG33-2157</name>
</gene>
<protein>
    <submittedName>
        <fullName evidence="1">Uncharacterized protein</fullName>
    </submittedName>
</protein>
<evidence type="ECO:0000313" key="1">
    <source>
        <dbReference type="EMBL" id="CAA9567015.1"/>
    </source>
</evidence>
<accession>A0A6J4V4Y4</accession>